<evidence type="ECO:0000256" key="1">
    <source>
        <dbReference type="SAM" id="MobiDB-lite"/>
    </source>
</evidence>
<dbReference type="Proteomes" id="UP000191342">
    <property type="component" value="Unassembled WGS sequence"/>
</dbReference>
<dbReference type="OrthoDB" id="5315444at2759"/>
<accession>A0A1V6SWS8</accession>
<protein>
    <submittedName>
        <fullName evidence="2">Uncharacterized protein</fullName>
    </submittedName>
</protein>
<reference evidence="3" key="1">
    <citation type="journal article" date="2017" name="Nat. Microbiol.">
        <title>Global analysis of biosynthetic gene clusters reveals vast potential of secondary metabolite production in Penicillium species.</title>
        <authorList>
            <person name="Nielsen J.C."/>
            <person name="Grijseels S."/>
            <person name="Prigent S."/>
            <person name="Ji B."/>
            <person name="Dainat J."/>
            <person name="Nielsen K.F."/>
            <person name="Frisvad J.C."/>
            <person name="Workman M."/>
            <person name="Nielsen J."/>
        </authorList>
    </citation>
    <scope>NUCLEOTIDE SEQUENCE [LARGE SCALE GENOMIC DNA]</scope>
    <source>
        <strain evidence="3">IBT 14082</strain>
    </source>
</reference>
<name>A0A1V6SWS8_9EURO</name>
<dbReference type="AlphaFoldDB" id="A0A1V6SWS8"/>
<comment type="caution">
    <text evidence="2">The sequence shown here is derived from an EMBL/GenBank/DDBJ whole genome shotgun (WGS) entry which is preliminary data.</text>
</comment>
<feature type="region of interest" description="Disordered" evidence="1">
    <location>
        <begin position="1"/>
        <end position="22"/>
    </location>
</feature>
<gene>
    <name evidence="2" type="ORF">PENFLA_c022G10726</name>
</gene>
<dbReference type="EMBL" id="MLQL01000022">
    <property type="protein sequence ID" value="OQE18073.1"/>
    <property type="molecule type" value="Genomic_DNA"/>
</dbReference>
<evidence type="ECO:0000313" key="2">
    <source>
        <dbReference type="EMBL" id="OQE18073.1"/>
    </source>
</evidence>
<sequence length="212" mass="24697">MSYMISPASVKKRRGARQPSNKFFDERPRFIPQSFAPRSILQSLEMHGIEVFMHGYRSGNYNGFRVAKIEAEMEEGEKFHWWDAYLESLELGCLEDRVEHVWAQILSFFWPVSANYGVEREAYVSTTSQSKANVVLTNFQNGRFNWESRDPNRMAYCIASIGEYVRFYKIEAFSTKLEYKASTSHDQLCSVKRNVAHVHDILTDIRADLARE</sequence>
<keyword evidence="3" id="KW-1185">Reference proteome</keyword>
<organism evidence="2 3">
    <name type="scientific">Penicillium flavigenum</name>
    <dbReference type="NCBI Taxonomy" id="254877"/>
    <lineage>
        <taxon>Eukaryota</taxon>
        <taxon>Fungi</taxon>
        <taxon>Dikarya</taxon>
        <taxon>Ascomycota</taxon>
        <taxon>Pezizomycotina</taxon>
        <taxon>Eurotiomycetes</taxon>
        <taxon>Eurotiomycetidae</taxon>
        <taxon>Eurotiales</taxon>
        <taxon>Aspergillaceae</taxon>
        <taxon>Penicillium</taxon>
    </lineage>
</organism>
<dbReference type="STRING" id="254877.A0A1V6SWS8"/>
<evidence type="ECO:0000313" key="3">
    <source>
        <dbReference type="Proteomes" id="UP000191342"/>
    </source>
</evidence>
<proteinExistence type="predicted"/>